<name>A0A8T3C896_DENNO</name>
<organism evidence="4 5">
    <name type="scientific">Dendrobium nobile</name>
    <name type="common">Orchid</name>
    <dbReference type="NCBI Taxonomy" id="94219"/>
    <lineage>
        <taxon>Eukaryota</taxon>
        <taxon>Viridiplantae</taxon>
        <taxon>Streptophyta</taxon>
        <taxon>Embryophyta</taxon>
        <taxon>Tracheophyta</taxon>
        <taxon>Spermatophyta</taxon>
        <taxon>Magnoliopsida</taxon>
        <taxon>Liliopsida</taxon>
        <taxon>Asparagales</taxon>
        <taxon>Orchidaceae</taxon>
        <taxon>Epidendroideae</taxon>
        <taxon>Malaxideae</taxon>
        <taxon>Dendrobiinae</taxon>
        <taxon>Dendrobium</taxon>
    </lineage>
</organism>
<dbReference type="PROSITE" id="PS50158">
    <property type="entry name" value="ZF_CCHC"/>
    <property type="match status" value="1"/>
</dbReference>
<evidence type="ECO:0000313" key="5">
    <source>
        <dbReference type="Proteomes" id="UP000829196"/>
    </source>
</evidence>
<reference evidence="4" key="1">
    <citation type="journal article" date="2022" name="Front. Genet.">
        <title>Chromosome-Scale Assembly of the Dendrobium nobile Genome Provides Insights Into the Molecular Mechanism of the Biosynthesis of the Medicinal Active Ingredient of Dendrobium.</title>
        <authorList>
            <person name="Xu Q."/>
            <person name="Niu S.-C."/>
            <person name="Li K.-L."/>
            <person name="Zheng P.-J."/>
            <person name="Zhang X.-J."/>
            <person name="Jia Y."/>
            <person name="Liu Y."/>
            <person name="Niu Y.-X."/>
            <person name="Yu L.-H."/>
            <person name="Chen D.-F."/>
            <person name="Zhang G.-Q."/>
        </authorList>
    </citation>
    <scope>NUCLEOTIDE SEQUENCE</scope>
    <source>
        <tissue evidence="4">Leaf</tissue>
    </source>
</reference>
<dbReference type="GO" id="GO:0003676">
    <property type="term" value="F:nucleic acid binding"/>
    <property type="evidence" value="ECO:0007669"/>
    <property type="project" value="InterPro"/>
</dbReference>
<dbReference type="Proteomes" id="UP000829196">
    <property type="component" value="Unassembled WGS sequence"/>
</dbReference>
<keyword evidence="1" id="KW-0862">Zinc</keyword>
<keyword evidence="1" id="KW-0863">Zinc-finger</keyword>
<gene>
    <name evidence="4" type="ORF">KFK09_001754</name>
</gene>
<dbReference type="GO" id="GO:0008270">
    <property type="term" value="F:zinc ion binding"/>
    <property type="evidence" value="ECO:0007669"/>
    <property type="project" value="UniProtKB-KW"/>
</dbReference>
<evidence type="ECO:0000256" key="2">
    <source>
        <dbReference type="SAM" id="Phobius"/>
    </source>
</evidence>
<feature type="transmembrane region" description="Helical" evidence="2">
    <location>
        <begin position="191"/>
        <end position="210"/>
    </location>
</feature>
<feature type="transmembrane region" description="Helical" evidence="2">
    <location>
        <begin position="260"/>
        <end position="279"/>
    </location>
</feature>
<evidence type="ECO:0000259" key="3">
    <source>
        <dbReference type="PROSITE" id="PS50158"/>
    </source>
</evidence>
<keyword evidence="2" id="KW-0472">Membrane</keyword>
<keyword evidence="2" id="KW-1133">Transmembrane helix</keyword>
<evidence type="ECO:0000313" key="4">
    <source>
        <dbReference type="EMBL" id="KAI0529207.1"/>
    </source>
</evidence>
<sequence length="722" mass="80983">MSDSRLLFRLSISFPVRCSSPLCSVLLLYDCEENAPLFPANVCTSDETCRLAKVSELFVYQNFSRVPAENVEAGDICSIRETIADKSSGKALPTIKMEELTVKMSFSINISSFVCQEVVQATMNKDVGYDFAVDIWSLGLNELGVDDALRGTMLVFCLSIGLDVLGVYNALRGTILILLSLKLDALVVYNALRGTILVYSSFFFFRFGLFRSLGLDVLVIDNALRGTILVYSSFFLQAWIVPFLRIRHVSGFFPSVGLDVPVVDNALHGTVIVWIVLFLRTRRASGFFLSIGLDMLMVDNVLHDTILVKILPFLRIRRVRILTFLRIRRVRILHFLRFRRASGLDVLVVGNALRGTIPVKPRLDVLMVDNILCGTILSDGEIDGDIISRIQVRILLFRRIRGFDMLVVDNALRGTILVMICTLLKIERARIKRACGEKCPSWHHPSLIQFSFPLDWDSSFGLDMQVLNHALRGKDFSFMFKLFLFLGLDTKKIPDEWRMLGFFLSFGYDIHTKNPDGNVRFVKGYGSVKDAIDGAVKILTVVGVLAEGSKQVGMLNMEENVMVTSSNCNEPMLKPGSSRPVKDSDEIRDAWKKSMPVTLSLYDDVRSFLREDGMVKLDLNKARGNIQKLDRALVGCQRECGHKDWEEFFSSQLSEGIPWICFNCGKVGHKAEVCKETCVQSRQLDKKDKEMQNLLGSAEAGVKKDSVLVHSGIVKPNAEASS</sequence>
<feature type="domain" description="CCHC-type" evidence="3">
    <location>
        <begin position="661"/>
        <end position="676"/>
    </location>
</feature>
<feature type="transmembrane region" description="Helical" evidence="2">
    <location>
        <begin position="222"/>
        <end position="240"/>
    </location>
</feature>
<accession>A0A8T3C896</accession>
<keyword evidence="1" id="KW-0479">Metal-binding</keyword>
<feature type="transmembrane region" description="Helical" evidence="2">
    <location>
        <begin position="153"/>
        <end position="171"/>
    </location>
</feature>
<dbReference type="AlphaFoldDB" id="A0A8T3C896"/>
<keyword evidence="2" id="KW-0812">Transmembrane</keyword>
<dbReference type="SMART" id="SM00343">
    <property type="entry name" value="ZnF_C2HC"/>
    <property type="match status" value="1"/>
</dbReference>
<evidence type="ECO:0000256" key="1">
    <source>
        <dbReference type="PROSITE-ProRule" id="PRU00047"/>
    </source>
</evidence>
<proteinExistence type="predicted"/>
<protein>
    <recommendedName>
        <fullName evidence="3">CCHC-type domain-containing protein</fullName>
    </recommendedName>
</protein>
<comment type="caution">
    <text evidence="4">The sequence shown here is derived from an EMBL/GenBank/DDBJ whole genome shotgun (WGS) entry which is preliminary data.</text>
</comment>
<dbReference type="EMBL" id="JAGYWB010000002">
    <property type="protein sequence ID" value="KAI0529207.1"/>
    <property type="molecule type" value="Genomic_DNA"/>
</dbReference>
<keyword evidence="5" id="KW-1185">Reference proteome</keyword>
<dbReference type="InterPro" id="IPR001878">
    <property type="entry name" value="Znf_CCHC"/>
</dbReference>